<dbReference type="PANTHER" id="PTHR10641:SF1297">
    <property type="entry name" value="OS06G0112700 PROTEIN"/>
    <property type="match status" value="1"/>
</dbReference>
<dbReference type="FunFam" id="1.10.10.60:FF:000001">
    <property type="entry name" value="MYB-related transcription factor"/>
    <property type="match status" value="1"/>
</dbReference>
<dbReference type="InterPro" id="IPR001005">
    <property type="entry name" value="SANT/Myb"/>
</dbReference>
<evidence type="ECO:0000256" key="6">
    <source>
        <dbReference type="ARBA" id="ARBA00023242"/>
    </source>
</evidence>
<dbReference type="Gramene" id="TuG1812G0700000284.01.T01">
    <property type="protein sequence ID" value="TuG1812G0700000284.01.T01"/>
    <property type="gene ID" value="TuG1812G0700000284.01"/>
</dbReference>
<evidence type="ECO:0000313" key="10">
    <source>
        <dbReference type="EnsemblPlants" id="TuG1812G0700000284.01.T01"/>
    </source>
</evidence>
<feature type="domain" description="Myb-like" evidence="8">
    <location>
        <begin position="13"/>
        <end position="65"/>
    </location>
</feature>
<keyword evidence="3" id="KW-0805">Transcription regulation</keyword>
<evidence type="ECO:0000259" key="9">
    <source>
        <dbReference type="PROSITE" id="PS51294"/>
    </source>
</evidence>
<evidence type="ECO:0000256" key="4">
    <source>
        <dbReference type="ARBA" id="ARBA00023125"/>
    </source>
</evidence>
<dbReference type="InterPro" id="IPR015495">
    <property type="entry name" value="Myb_TF_plants"/>
</dbReference>
<dbReference type="AlphaFoldDB" id="A0A8R7QXJ1"/>
<sequence length="229" mass="25429">MGRSPSSLPRDREPPLKKGPWTPEEDRLLVDSISRHGVGCWRDVPKQAGLSRCHKSCRLRWINYLRPDINLGPFTDDEEKTIIHLHSMHGNKWSAIATHLPGRTGNFIKNYWNTNLRKKLLHMGIDPVMHSPPTDLSLLTGLASHPTVAAGNSLSSVSMAPSASNMNASQPHADVPSFAWSSSDMNTLRINDQATSFTGSYSNMKPSRIKDQATSFTGSYSDMKPPRIK</sequence>
<keyword evidence="6" id="KW-0539">Nucleus</keyword>
<protein>
    <recommendedName>
        <fullName evidence="12">Transcription factor MYB39</fullName>
    </recommendedName>
</protein>
<organism evidence="10 11">
    <name type="scientific">Triticum urartu</name>
    <name type="common">Red wild einkorn</name>
    <name type="synonym">Crithodium urartu</name>
    <dbReference type="NCBI Taxonomy" id="4572"/>
    <lineage>
        <taxon>Eukaryota</taxon>
        <taxon>Viridiplantae</taxon>
        <taxon>Streptophyta</taxon>
        <taxon>Embryophyta</taxon>
        <taxon>Tracheophyta</taxon>
        <taxon>Spermatophyta</taxon>
        <taxon>Magnoliopsida</taxon>
        <taxon>Liliopsida</taxon>
        <taxon>Poales</taxon>
        <taxon>Poaceae</taxon>
        <taxon>BOP clade</taxon>
        <taxon>Pooideae</taxon>
        <taxon>Triticodae</taxon>
        <taxon>Triticeae</taxon>
        <taxon>Triticinae</taxon>
        <taxon>Triticum</taxon>
    </lineage>
</organism>
<evidence type="ECO:0000256" key="7">
    <source>
        <dbReference type="SAM" id="MobiDB-lite"/>
    </source>
</evidence>
<dbReference type="FunFam" id="1.10.10.60:FF:000394">
    <property type="entry name" value="MYB transcription factor"/>
    <property type="match status" value="1"/>
</dbReference>
<keyword evidence="5" id="KW-0804">Transcription</keyword>
<dbReference type="GO" id="GO:0051707">
    <property type="term" value="P:response to other organism"/>
    <property type="evidence" value="ECO:0007669"/>
    <property type="project" value="UniProtKB-ARBA"/>
</dbReference>
<evidence type="ECO:0000256" key="2">
    <source>
        <dbReference type="ARBA" id="ARBA00022737"/>
    </source>
</evidence>
<dbReference type="CDD" id="cd00167">
    <property type="entry name" value="SANT"/>
    <property type="match status" value="2"/>
</dbReference>
<evidence type="ECO:0000256" key="5">
    <source>
        <dbReference type="ARBA" id="ARBA00023163"/>
    </source>
</evidence>
<accession>A0A8R7QXJ1</accession>
<keyword evidence="2" id="KW-0677">Repeat</keyword>
<feature type="domain" description="HTH myb-type" evidence="9">
    <location>
        <begin position="13"/>
        <end position="69"/>
    </location>
</feature>
<dbReference type="EnsemblPlants" id="TuG1812G0700000284.01.T01">
    <property type="protein sequence ID" value="TuG1812G0700000284.01.T01"/>
    <property type="gene ID" value="TuG1812G0700000284.01"/>
</dbReference>
<feature type="domain" description="Myb-like" evidence="8">
    <location>
        <begin position="66"/>
        <end position="116"/>
    </location>
</feature>
<keyword evidence="11" id="KW-1185">Reference proteome</keyword>
<dbReference type="GO" id="GO:0005634">
    <property type="term" value="C:nucleus"/>
    <property type="evidence" value="ECO:0007669"/>
    <property type="project" value="UniProtKB-SubCell"/>
</dbReference>
<evidence type="ECO:0000259" key="8">
    <source>
        <dbReference type="PROSITE" id="PS50090"/>
    </source>
</evidence>
<reference evidence="11" key="1">
    <citation type="journal article" date="2013" name="Nature">
        <title>Draft genome of the wheat A-genome progenitor Triticum urartu.</title>
        <authorList>
            <person name="Ling H.Q."/>
            <person name="Zhao S."/>
            <person name="Liu D."/>
            <person name="Wang J."/>
            <person name="Sun H."/>
            <person name="Zhang C."/>
            <person name="Fan H."/>
            <person name="Li D."/>
            <person name="Dong L."/>
            <person name="Tao Y."/>
            <person name="Gao C."/>
            <person name="Wu H."/>
            <person name="Li Y."/>
            <person name="Cui Y."/>
            <person name="Guo X."/>
            <person name="Zheng S."/>
            <person name="Wang B."/>
            <person name="Yu K."/>
            <person name="Liang Q."/>
            <person name="Yang W."/>
            <person name="Lou X."/>
            <person name="Chen J."/>
            <person name="Feng M."/>
            <person name="Jian J."/>
            <person name="Zhang X."/>
            <person name="Luo G."/>
            <person name="Jiang Y."/>
            <person name="Liu J."/>
            <person name="Wang Z."/>
            <person name="Sha Y."/>
            <person name="Zhang B."/>
            <person name="Wu H."/>
            <person name="Tang D."/>
            <person name="Shen Q."/>
            <person name="Xue P."/>
            <person name="Zou S."/>
            <person name="Wang X."/>
            <person name="Liu X."/>
            <person name="Wang F."/>
            <person name="Yang Y."/>
            <person name="An X."/>
            <person name="Dong Z."/>
            <person name="Zhang K."/>
            <person name="Zhang X."/>
            <person name="Luo M.C."/>
            <person name="Dvorak J."/>
            <person name="Tong Y."/>
            <person name="Wang J."/>
            <person name="Yang H."/>
            <person name="Li Z."/>
            <person name="Wang D."/>
            <person name="Zhang A."/>
            <person name="Wang J."/>
        </authorList>
    </citation>
    <scope>NUCLEOTIDE SEQUENCE</scope>
    <source>
        <strain evidence="11">cv. G1812</strain>
    </source>
</reference>
<evidence type="ECO:0000313" key="11">
    <source>
        <dbReference type="Proteomes" id="UP000015106"/>
    </source>
</evidence>
<dbReference type="PROSITE" id="PS51294">
    <property type="entry name" value="HTH_MYB"/>
    <property type="match status" value="2"/>
</dbReference>
<evidence type="ECO:0000256" key="1">
    <source>
        <dbReference type="ARBA" id="ARBA00004123"/>
    </source>
</evidence>
<dbReference type="GO" id="GO:0080090">
    <property type="term" value="P:regulation of primary metabolic process"/>
    <property type="evidence" value="ECO:0007669"/>
    <property type="project" value="UniProtKB-ARBA"/>
</dbReference>
<feature type="domain" description="HTH myb-type" evidence="9">
    <location>
        <begin position="72"/>
        <end position="120"/>
    </location>
</feature>
<proteinExistence type="predicted"/>
<feature type="region of interest" description="Disordered" evidence="7">
    <location>
        <begin position="1"/>
        <end position="23"/>
    </location>
</feature>
<dbReference type="SUPFAM" id="SSF46689">
    <property type="entry name" value="Homeodomain-like"/>
    <property type="match status" value="1"/>
</dbReference>
<dbReference type="Pfam" id="PF00249">
    <property type="entry name" value="Myb_DNA-binding"/>
    <property type="match status" value="2"/>
</dbReference>
<reference evidence="10" key="3">
    <citation type="submission" date="2022-06" db="UniProtKB">
        <authorList>
            <consortium name="EnsemblPlants"/>
        </authorList>
    </citation>
    <scope>IDENTIFICATION</scope>
</reference>
<keyword evidence="4" id="KW-0238">DNA-binding</keyword>
<dbReference type="GO" id="GO:0000976">
    <property type="term" value="F:transcription cis-regulatory region binding"/>
    <property type="evidence" value="ECO:0007669"/>
    <property type="project" value="UniProtKB-ARBA"/>
</dbReference>
<evidence type="ECO:0008006" key="12">
    <source>
        <dbReference type="Google" id="ProtNLM"/>
    </source>
</evidence>
<dbReference type="InterPro" id="IPR017930">
    <property type="entry name" value="Myb_dom"/>
</dbReference>
<dbReference type="Proteomes" id="UP000015106">
    <property type="component" value="Chromosome 7"/>
</dbReference>
<dbReference type="InterPro" id="IPR009057">
    <property type="entry name" value="Homeodomain-like_sf"/>
</dbReference>
<comment type="subcellular location">
    <subcellularLocation>
        <location evidence="1">Nucleus</location>
    </subcellularLocation>
</comment>
<reference evidence="10" key="2">
    <citation type="submission" date="2018-03" db="EMBL/GenBank/DDBJ databases">
        <title>The Triticum urartu genome reveals the dynamic nature of wheat genome evolution.</title>
        <authorList>
            <person name="Ling H."/>
            <person name="Ma B."/>
            <person name="Shi X."/>
            <person name="Liu H."/>
            <person name="Dong L."/>
            <person name="Sun H."/>
            <person name="Cao Y."/>
            <person name="Gao Q."/>
            <person name="Zheng S."/>
            <person name="Li Y."/>
            <person name="Yu Y."/>
            <person name="Du H."/>
            <person name="Qi M."/>
            <person name="Li Y."/>
            <person name="Yu H."/>
            <person name="Cui Y."/>
            <person name="Wang N."/>
            <person name="Chen C."/>
            <person name="Wu H."/>
            <person name="Zhao Y."/>
            <person name="Zhang J."/>
            <person name="Li Y."/>
            <person name="Zhou W."/>
            <person name="Zhang B."/>
            <person name="Hu W."/>
            <person name="Eijk M."/>
            <person name="Tang J."/>
            <person name="Witsenboer H."/>
            <person name="Zhao S."/>
            <person name="Li Z."/>
            <person name="Zhang A."/>
            <person name="Wang D."/>
            <person name="Liang C."/>
        </authorList>
    </citation>
    <scope>NUCLEOTIDE SEQUENCE [LARGE SCALE GENOMIC DNA]</scope>
    <source>
        <strain evidence="10">cv. G1812</strain>
    </source>
</reference>
<name>A0A8R7QXJ1_TRIUA</name>
<dbReference type="Gene3D" id="1.10.10.60">
    <property type="entry name" value="Homeodomain-like"/>
    <property type="match status" value="2"/>
</dbReference>
<dbReference type="SMART" id="SM00717">
    <property type="entry name" value="SANT"/>
    <property type="match status" value="2"/>
</dbReference>
<dbReference type="PANTHER" id="PTHR10641">
    <property type="entry name" value="MYB FAMILY TRANSCRIPTION FACTOR"/>
    <property type="match status" value="1"/>
</dbReference>
<evidence type="ECO:0000256" key="3">
    <source>
        <dbReference type="ARBA" id="ARBA00023015"/>
    </source>
</evidence>
<dbReference type="PROSITE" id="PS50090">
    <property type="entry name" value="MYB_LIKE"/>
    <property type="match status" value="2"/>
</dbReference>